<reference evidence="1" key="1">
    <citation type="journal article" date="2023" name="Mol. Phylogenet. Evol.">
        <title>Genome-scale phylogeny and comparative genomics of the fungal order Sordariales.</title>
        <authorList>
            <person name="Hensen N."/>
            <person name="Bonometti L."/>
            <person name="Westerberg I."/>
            <person name="Brannstrom I.O."/>
            <person name="Guillou S."/>
            <person name="Cros-Aarteil S."/>
            <person name="Calhoun S."/>
            <person name="Haridas S."/>
            <person name="Kuo A."/>
            <person name="Mondo S."/>
            <person name="Pangilinan J."/>
            <person name="Riley R."/>
            <person name="LaButti K."/>
            <person name="Andreopoulos B."/>
            <person name="Lipzen A."/>
            <person name="Chen C."/>
            <person name="Yan M."/>
            <person name="Daum C."/>
            <person name="Ng V."/>
            <person name="Clum A."/>
            <person name="Steindorff A."/>
            <person name="Ohm R.A."/>
            <person name="Martin F."/>
            <person name="Silar P."/>
            <person name="Natvig D.O."/>
            <person name="Lalanne C."/>
            <person name="Gautier V."/>
            <person name="Ament-Velasquez S.L."/>
            <person name="Kruys A."/>
            <person name="Hutchinson M.I."/>
            <person name="Powell A.J."/>
            <person name="Barry K."/>
            <person name="Miller A.N."/>
            <person name="Grigoriev I.V."/>
            <person name="Debuchy R."/>
            <person name="Gladieux P."/>
            <person name="Hiltunen Thoren M."/>
            <person name="Johannesson H."/>
        </authorList>
    </citation>
    <scope>NUCLEOTIDE SEQUENCE</scope>
    <source>
        <strain evidence="1">CBS 232.78</strain>
    </source>
</reference>
<keyword evidence="2" id="KW-1185">Reference proteome</keyword>
<reference evidence="1" key="2">
    <citation type="submission" date="2023-06" db="EMBL/GenBank/DDBJ databases">
        <authorList>
            <consortium name="Lawrence Berkeley National Laboratory"/>
            <person name="Haridas S."/>
            <person name="Hensen N."/>
            <person name="Bonometti L."/>
            <person name="Westerberg I."/>
            <person name="Brannstrom I.O."/>
            <person name="Guillou S."/>
            <person name="Cros-Aarteil S."/>
            <person name="Calhoun S."/>
            <person name="Kuo A."/>
            <person name="Mondo S."/>
            <person name="Pangilinan J."/>
            <person name="Riley R."/>
            <person name="LaButti K."/>
            <person name="Andreopoulos B."/>
            <person name="Lipzen A."/>
            <person name="Chen C."/>
            <person name="Yanf M."/>
            <person name="Daum C."/>
            <person name="Ng V."/>
            <person name="Clum A."/>
            <person name="Steindorff A."/>
            <person name="Ohm R."/>
            <person name="Martin F."/>
            <person name="Silar P."/>
            <person name="Natvig D."/>
            <person name="Lalanne C."/>
            <person name="Gautier V."/>
            <person name="Ament-velasquez S.L."/>
            <person name="Kruys A."/>
            <person name="Hutchinson M.I."/>
            <person name="Powell A.J."/>
            <person name="Barry K."/>
            <person name="Miller A.N."/>
            <person name="Grigoriev I.V."/>
            <person name="Debuchy R."/>
            <person name="Gladieux P."/>
            <person name="Thoren M.H."/>
            <person name="Johannesson H."/>
        </authorList>
    </citation>
    <scope>NUCLEOTIDE SEQUENCE</scope>
    <source>
        <strain evidence="1">CBS 232.78</strain>
    </source>
</reference>
<sequence>MVFFYFGKNSSSWAAGNDCYSFRHNLGDGDLKSQWDQLGSLFSDKSMAGTRIQWLSTSIDGSYCLQERNGTNRPYKTRPTHS</sequence>
<dbReference type="Proteomes" id="UP001285441">
    <property type="component" value="Unassembled WGS sequence"/>
</dbReference>
<evidence type="ECO:0000313" key="2">
    <source>
        <dbReference type="Proteomes" id="UP001285441"/>
    </source>
</evidence>
<organism evidence="1 2">
    <name type="scientific">Podospora didyma</name>
    <dbReference type="NCBI Taxonomy" id="330526"/>
    <lineage>
        <taxon>Eukaryota</taxon>
        <taxon>Fungi</taxon>
        <taxon>Dikarya</taxon>
        <taxon>Ascomycota</taxon>
        <taxon>Pezizomycotina</taxon>
        <taxon>Sordariomycetes</taxon>
        <taxon>Sordariomycetidae</taxon>
        <taxon>Sordariales</taxon>
        <taxon>Podosporaceae</taxon>
        <taxon>Podospora</taxon>
    </lineage>
</organism>
<accession>A0AAE0KJ88</accession>
<comment type="caution">
    <text evidence="1">The sequence shown here is derived from an EMBL/GenBank/DDBJ whole genome shotgun (WGS) entry which is preliminary data.</text>
</comment>
<dbReference type="AlphaFoldDB" id="A0AAE0KJ88"/>
<protein>
    <submittedName>
        <fullName evidence="1">Uncharacterized protein</fullName>
    </submittedName>
</protein>
<gene>
    <name evidence="1" type="ORF">B0H63DRAFT_220077</name>
</gene>
<evidence type="ECO:0000313" key="1">
    <source>
        <dbReference type="EMBL" id="KAK3377524.1"/>
    </source>
</evidence>
<proteinExistence type="predicted"/>
<name>A0AAE0KJ88_9PEZI</name>
<dbReference type="EMBL" id="JAULSW010000006">
    <property type="protein sequence ID" value="KAK3377524.1"/>
    <property type="molecule type" value="Genomic_DNA"/>
</dbReference>